<gene>
    <name evidence="3" type="ORF">Sspor_18580</name>
</gene>
<feature type="domain" description="JmjC" evidence="2">
    <location>
        <begin position="1"/>
        <end position="50"/>
    </location>
</feature>
<evidence type="ECO:0000259" key="2">
    <source>
        <dbReference type="PROSITE" id="PS51184"/>
    </source>
</evidence>
<name>A0ABQ3T7D9_9ACTN</name>
<dbReference type="Proteomes" id="UP000608522">
    <property type="component" value="Unassembled WGS sequence"/>
</dbReference>
<dbReference type="Pfam" id="PF08007">
    <property type="entry name" value="JmjC_2"/>
    <property type="match status" value="1"/>
</dbReference>
<dbReference type="InterPro" id="IPR036388">
    <property type="entry name" value="WH-like_DNA-bd_sf"/>
</dbReference>
<dbReference type="PROSITE" id="PS51184">
    <property type="entry name" value="JMJC"/>
    <property type="match status" value="1"/>
</dbReference>
<sequence length="202" mass="21402">MLTPGDVLYLPRGWWHAVTADQGTASLHLTFGLATQTGAEFLGWAVDELRVNATVRQDVPRHSNQGERAAYLEAVRKDVLTLLDEPDVLDRWAPRSTGPTPGRPRLSLPHLGAVPAEPRTTVKLTAPRAYLDQDDQVVTLAGAGKEFAFALPVAPLLHLLAEGGPVTLAVLAQHSGLTVDQAAQVMTALVAGQAAAVVGSSR</sequence>
<comment type="caution">
    <text evidence="3">The sequence shown here is derived from an EMBL/GenBank/DDBJ whole genome shotgun (WGS) entry which is preliminary data.</text>
</comment>
<dbReference type="EMBL" id="BNED01000005">
    <property type="protein sequence ID" value="GHI76297.1"/>
    <property type="molecule type" value="Genomic_DNA"/>
</dbReference>
<protein>
    <recommendedName>
        <fullName evidence="2">JmjC domain-containing protein</fullName>
    </recommendedName>
</protein>
<dbReference type="SUPFAM" id="SSF51197">
    <property type="entry name" value="Clavaminate synthase-like"/>
    <property type="match status" value="1"/>
</dbReference>
<evidence type="ECO:0000313" key="3">
    <source>
        <dbReference type="EMBL" id="GHI76297.1"/>
    </source>
</evidence>
<feature type="region of interest" description="Disordered" evidence="1">
    <location>
        <begin position="92"/>
        <end position="111"/>
    </location>
</feature>
<proteinExistence type="predicted"/>
<feature type="compositionally biased region" description="Low complexity" evidence="1">
    <location>
        <begin position="94"/>
        <end position="105"/>
    </location>
</feature>
<reference evidence="4" key="1">
    <citation type="submission" date="2023-07" db="EMBL/GenBank/DDBJ databases">
        <title>Whole genome shotgun sequence of Streptomyces spororaveus NBRC 15456.</title>
        <authorList>
            <person name="Komaki H."/>
            <person name="Tamura T."/>
        </authorList>
    </citation>
    <scope>NUCLEOTIDE SEQUENCE [LARGE SCALE GENOMIC DNA]</scope>
    <source>
        <strain evidence="4">NBRC 15456</strain>
    </source>
</reference>
<dbReference type="InterPro" id="IPR003347">
    <property type="entry name" value="JmjC_dom"/>
</dbReference>
<dbReference type="Gene3D" id="2.60.120.650">
    <property type="entry name" value="Cupin"/>
    <property type="match status" value="1"/>
</dbReference>
<dbReference type="RefSeq" id="WP_202198512.1">
    <property type="nucleotide sequence ID" value="NZ_BAAATO010000006.1"/>
</dbReference>
<accession>A0ABQ3T7D9</accession>
<dbReference type="InterPro" id="IPR024259">
    <property type="entry name" value="MerB_HTH_dom"/>
</dbReference>
<dbReference type="Gene3D" id="1.10.10.10">
    <property type="entry name" value="Winged helix-like DNA-binding domain superfamily/Winged helix DNA-binding domain"/>
    <property type="match status" value="1"/>
</dbReference>
<evidence type="ECO:0000313" key="4">
    <source>
        <dbReference type="Proteomes" id="UP000608522"/>
    </source>
</evidence>
<organism evidence="3 4">
    <name type="scientific">Streptomyces spororaveus</name>
    <dbReference type="NCBI Taxonomy" id="284039"/>
    <lineage>
        <taxon>Bacteria</taxon>
        <taxon>Bacillati</taxon>
        <taxon>Actinomycetota</taxon>
        <taxon>Actinomycetes</taxon>
        <taxon>Kitasatosporales</taxon>
        <taxon>Streptomycetaceae</taxon>
        <taxon>Streptomyces</taxon>
    </lineage>
</organism>
<keyword evidence="4" id="KW-1185">Reference proteome</keyword>
<dbReference type="Pfam" id="PF12324">
    <property type="entry name" value="HTH_15"/>
    <property type="match status" value="1"/>
</dbReference>
<evidence type="ECO:0000256" key="1">
    <source>
        <dbReference type="SAM" id="MobiDB-lite"/>
    </source>
</evidence>